<keyword evidence="10" id="KW-1185">Reference proteome</keyword>
<evidence type="ECO:0000259" key="8">
    <source>
        <dbReference type="Pfam" id="PF13850"/>
    </source>
</evidence>
<dbReference type="Pfam" id="PF13850">
    <property type="entry name" value="ERGIC_N"/>
    <property type="match status" value="1"/>
</dbReference>
<dbReference type="GO" id="GO:0016020">
    <property type="term" value="C:membrane"/>
    <property type="evidence" value="ECO:0007669"/>
    <property type="project" value="UniProtKB-SubCell"/>
</dbReference>
<evidence type="ECO:0000256" key="6">
    <source>
        <dbReference type="SAM" id="Phobius"/>
    </source>
</evidence>
<evidence type="ECO:0000256" key="4">
    <source>
        <dbReference type="ARBA" id="ARBA00022989"/>
    </source>
</evidence>
<accession>A0ABD3SB71</accession>
<keyword evidence="5 6" id="KW-0472">Membrane</keyword>
<evidence type="ECO:0000313" key="10">
    <source>
        <dbReference type="Proteomes" id="UP001530377"/>
    </source>
</evidence>
<evidence type="ECO:0000259" key="7">
    <source>
        <dbReference type="Pfam" id="PF07970"/>
    </source>
</evidence>
<feature type="transmembrane region" description="Helical" evidence="6">
    <location>
        <begin position="373"/>
        <end position="399"/>
    </location>
</feature>
<dbReference type="Pfam" id="PF07970">
    <property type="entry name" value="COPIIcoated_ERV"/>
    <property type="match status" value="1"/>
</dbReference>
<keyword evidence="4 6" id="KW-1133">Transmembrane helix</keyword>
<protein>
    <submittedName>
        <fullName evidence="9">Uncharacterized protein</fullName>
    </submittedName>
</protein>
<dbReference type="Proteomes" id="UP001530377">
    <property type="component" value="Unassembled WGS sequence"/>
</dbReference>
<dbReference type="EMBL" id="JALLPB020000085">
    <property type="protein sequence ID" value="KAL3821781.1"/>
    <property type="molecule type" value="Genomic_DNA"/>
</dbReference>
<evidence type="ECO:0000313" key="9">
    <source>
        <dbReference type="EMBL" id="KAL3821781.1"/>
    </source>
</evidence>
<comment type="similarity">
    <text evidence="2">Belongs to the ERGIC family.</text>
</comment>
<feature type="domain" description="Endoplasmic reticulum vesicle transporter C-terminal" evidence="7">
    <location>
        <begin position="191"/>
        <end position="393"/>
    </location>
</feature>
<organism evidence="9 10">
    <name type="scientific">Cyclostephanos tholiformis</name>
    <dbReference type="NCBI Taxonomy" id="382380"/>
    <lineage>
        <taxon>Eukaryota</taxon>
        <taxon>Sar</taxon>
        <taxon>Stramenopiles</taxon>
        <taxon>Ochrophyta</taxon>
        <taxon>Bacillariophyta</taxon>
        <taxon>Coscinodiscophyceae</taxon>
        <taxon>Thalassiosirophycidae</taxon>
        <taxon>Stephanodiscales</taxon>
        <taxon>Stephanodiscaceae</taxon>
        <taxon>Cyclostephanos</taxon>
    </lineage>
</organism>
<dbReference type="InterPro" id="IPR039542">
    <property type="entry name" value="Erv_N"/>
</dbReference>
<keyword evidence="3 6" id="KW-0812">Transmembrane</keyword>
<feature type="domain" description="Endoplasmic reticulum vesicle transporter N-terminal" evidence="8">
    <location>
        <begin position="5"/>
        <end position="61"/>
    </location>
</feature>
<comment type="caution">
    <text evidence="9">The sequence shown here is derived from an EMBL/GenBank/DDBJ whole genome shotgun (WGS) entry which is preliminary data.</text>
</comment>
<dbReference type="InterPro" id="IPR045888">
    <property type="entry name" value="Erv"/>
</dbReference>
<dbReference type="InterPro" id="IPR012936">
    <property type="entry name" value="Erv_C"/>
</dbReference>
<name>A0ABD3SB71_9STRA</name>
<sequence length="410" mass="43224">MAPLLRSYDAFAKPIDGIRERSVVGGYITLLALSSAMLLLLSELIVQFQVTTRHSLHLAESAPSLLFGGRGGDGGGNGGGGKGGHNYNDVVTGGGTNGRRGDDGHLVPLRLHVTFPHLDCSSIDYGHDGNAHSSGAFGRYHASPYAFVARAPTPGEYLRATVPGYDEYDYRRESKSKSKSKSKVVGGGGGGGCTLLGTIRVPRVGGTLSVSVSPDAWRRATSLLSFGIDPSSSTLLLSGGMPDEDDERDPFAGGRLPNVTHYVHDLTFGAPPTSSSSLPPGTINPLAGAHHVMDNGSGVALASVSVKLVPTTYVRALWLFHRSPVRTYQASVSRHIVQPETLASQRSNMLPGLFVTYDFTPLAIRHVESRENWLVFLSSLVGIVGGAFVTVSAVSGCLVDSVQAVAKKMD</sequence>
<evidence type="ECO:0000256" key="2">
    <source>
        <dbReference type="ARBA" id="ARBA00005648"/>
    </source>
</evidence>
<reference evidence="9 10" key="1">
    <citation type="submission" date="2024-10" db="EMBL/GenBank/DDBJ databases">
        <title>Updated reference genomes for cyclostephanoid diatoms.</title>
        <authorList>
            <person name="Roberts W.R."/>
            <person name="Alverson A.J."/>
        </authorList>
    </citation>
    <scope>NUCLEOTIDE SEQUENCE [LARGE SCALE GENOMIC DNA]</scope>
    <source>
        <strain evidence="9 10">AJA228-03</strain>
    </source>
</reference>
<proteinExistence type="inferred from homology"/>
<dbReference type="PANTHER" id="PTHR10984:SF25">
    <property type="entry name" value="ENDOPLASMIC RETICULUM-GOLGI INTERMEDIATE COMPARTMENT PROTEIN 3"/>
    <property type="match status" value="1"/>
</dbReference>
<evidence type="ECO:0000256" key="5">
    <source>
        <dbReference type="ARBA" id="ARBA00023136"/>
    </source>
</evidence>
<dbReference type="AlphaFoldDB" id="A0ABD3SB71"/>
<evidence type="ECO:0000256" key="1">
    <source>
        <dbReference type="ARBA" id="ARBA00004141"/>
    </source>
</evidence>
<gene>
    <name evidence="9" type="ORF">ACHAXA_000280</name>
</gene>
<comment type="subcellular location">
    <subcellularLocation>
        <location evidence="1">Membrane</location>
        <topology evidence="1">Multi-pass membrane protein</topology>
    </subcellularLocation>
</comment>
<dbReference type="PANTHER" id="PTHR10984">
    <property type="entry name" value="ENDOPLASMIC RETICULUM-GOLGI INTERMEDIATE COMPARTMENT PROTEIN"/>
    <property type="match status" value="1"/>
</dbReference>
<evidence type="ECO:0000256" key="3">
    <source>
        <dbReference type="ARBA" id="ARBA00022692"/>
    </source>
</evidence>
<feature type="transmembrane region" description="Helical" evidence="6">
    <location>
        <begin position="23"/>
        <end position="46"/>
    </location>
</feature>